<proteinExistence type="predicted"/>
<sequence length="58" mass="6908">MTLNTCWYRKTRSSRLKIFFATNGHISRVVQMTGTFHQIKIQKNNEKDQFGNAQTQFR</sequence>
<evidence type="ECO:0000313" key="1">
    <source>
        <dbReference type="EMBL" id="EMS34260.1"/>
    </source>
</evidence>
<comment type="caution">
    <text evidence="1">The sequence shown here is derived from an EMBL/GenBank/DDBJ whole genome shotgun (WGS) entry which is preliminary data.</text>
</comment>
<dbReference type="AlphaFoldDB" id="M7XA09"/>
<organism evidence="1 2">
    <name type="scientific">Mariniradius saccharolyticus AK6</name>
    <dbReference type="NCBI Taxonomy" id="1239962"/>
    <lineage>
        <taxon>Bacteria</taxon>
        <taxon>Pseudomonadati</taxon>
        <taxon>Bacteroidota</taxon>
        <taxon>Cytophagia</taxon>
        <taxon>Cytophagales</taxon>
        <taxon>Cyclobacteriaceae</taxon>
        <taxon>Mariniradius</taxon>
    </lineage>
</organism>
<dbReference type="EMBL" id="AMZY02000007">
    <property type="protein sequence ID" value="EMS34260.1"/>
    <property type="molecule type" value="Genomic_DNA"/>
</dbReference>
<accession>M7XA09</accession>
<dbReference type="STRING" id="1239962.C943_04078"/>
<name>M7XA09_9BACT</name>
<dbReference type="Proteomes" id="UP000010953">
    <property type="component" value="Unassembled WGS sequence"/>
</dbReference>
<dbReference type="InParanoid" id="M7XA09"/>
<protein>
    <submittedName>
        <fullName evidence="1">Uncharacterized protein</fullName>
    </submittedName>
</protein>
<evidence type="ECO:0000313" key="2">
    <source>
        <dbReference type="Proteomes" id="UP000010953"/>
    </source>
</evidence>
<keyword evidence="2" id="KW-1185">Reference proteome</keyword>
<reference evidence="1" key="1">
    <citation type="submission" date="2013-01" db="EMBL/GenBank/DDBJ databases">
        <title>Genome assembly of Mariniradius saccharolyticus AK6.</title>
        <authorList>
            <person name="Vaidya B."/>
            <person name="Khatri I."/>
            <person name="Tanuku N.R.S."/>
            <person name="Subramanian S."/>
            <person name="Pinnaka A."/>
        </authorList>
    </citation>
    <scope>NUCLEOTIDE SEQUENCE [LARGE SCALE GENOMIC DNA]</scope>
    <source>
        <strain evidence="1">AK6</strain>
    </source>
</reference>
<gene>
    <name evidence="1" type="ORF">C943_04078</name>
</gene>